<feature type="compositionally biased region" description="Polar residues" evidence="4">
    <location>
        <begin position="1"/>
        <end position="16"/>
    </location>
</feature>
<evidence type="ECO:0000256" key="4">
    <source>
        <dbReference type="SAM" id="MobiDB-lite"/>
    </source>
</evidence>
<keyword evidence="2" id="KW-0819">tRNA processing</keyword>
<feature type="compositionally biased region" description="Low complexity" evidence="4">
    <location>
        <begin position="83"/>
        <end position="103"/>
    </location>
</feature>
<feature type="region of interest" description="Disordered" evidence="4">
    <location>
        <begin position="78"/>
        <end position="121"/>
    </location>
</feature>
<dbReference type="GO" id="GO:0001682">
    <property type="term" value="P:tRNA 5'-leader removal"/>
    <property type="evidence" value="ECO:0007669"/>
    <property type="project" value="InterPro"/>
</dbReference>
<dbReference type="GO" id="GO:0004526">
    <property type="term" value="F:ribonuclease P activity"/>
    <property type="evidence" value="ECO:0007669"/>
    <property type="project" value="TreeGrafter"/>
</dbReference>
<sequence>MNNPQSRSQANRPSKQGHQKLPPLPQNAKVTKRPLHHPPIVSPYTSASPSTPKIIYIAPQTPFLSAAKRCEKLLRLSEKRAVQSASSTSASSGSRRSRPGQSQHAKRKRDDDDGGGCGDNIDALAETVEENKVKRRRLGQPAGEEVVLMGSGRAIEKTLELGVWFLRRGEEFMVRMETGTTRSIDDVRVEKVEATEDDGGGGGGGEDGGGGDGMDIDVETSVRTAAGGSDTGQSTTVSEEFSRIRQLSVLRVFVSLR</sequence>
<proteinExistence type="predicted"/>
<dbReference type="InterPro" id="IPR036882">
    <property type="entry name" value="Alba-like_dom_sf"/>
</dbReference>
<dbReference type="PANTHER" id="PTHR28256">
    <property type="entry name" value="RIBONUCLEASES P/MRP PROTEIN SUBUNIT POP7"/>
    <property type="match status" value="1"/>
</dbReference>
<protein>
    <submittedName>
        <fullName evidence="6">Uncharacterized protein</fullName>
    </submittedName>
</protein>
<name>A0A6J3MCU2_9PEZI</name>
<dbReference type="GeneID" id="54360840"/>
<reference evidence="6" key="3">
    <citation type="submission" date="2025-08" db="UniProtKB">
        <authorList>
            <consortium name="RefSeq"/>
        </authorList>
    </citation>
    <scope>IDENTIFICATION</scope>
    <source>
        <strain evidence="6">CBS 342.82</strain>
    </source>
</reference>
<evidence type="ECO:0000313" key="5">
    <source>
        <dbReference type="Proteomes" id="UP000504637"/>
    </source>
</evidence>
<dbReference type="GO" id="GO:0006364">
    <property type="term" value="P:rRNA processing"/>
    <property type="evidence" value="ECO:0007669"/>
    <property type="project" value="TreeGrafter"/>
</dbReference>
<evidence type="ECO:0000256" key="2">
    <source>
        <dbReference type="ARBA" id="ARBA00022694"/>
    </source>
</evidence>
<evidence type="ECO:0000256" key="3">
    <source>
        <dbReference type="ARBA" id="ARBA00023242"/>
    </source>
</evidence>
<dbReference type="Pfam" id="PF12328">
    <property type="entry name" value="Rpp20"/>
    <property type="match status" value="1"/>
</dbReference>
<feature type="compositionally biased region" description="Gly residues" evidence="4">
    <location>
        <begin position="200"/>
        <end position="213"/>
    </location>
</feature>
<evidence type="ECO:0000313" key="6">
    <source>
        <dbReference type="RefSeq" id="XP_033461693.1"/>
    </source>
</evidence>
<feature type="region of interest" description="Disordered" evidence="4">
    <location>
        <begin position="192"/>
        <end position="241"/>
    </location>
</feature>
<comment type="subcellular location">
    <subcellularLocation>
        <location evidence="1">Nucleus</location>
    </subcellularLocation>
</comment>
<reference evidence="6" key="2">
    <citation type="submission" date="2020-04" db="EMBL/GenBank/DDBJ databases">
        <authorList>
            <consortium name="NCBI Genome Project"/>
        </authorList>
    </citation>
    <scope>NUCLEOTIDE SEQUENCE</scope>
    <source>
        <strain evidence="6">CBS 342.82</strain>
    </source>
</reference>
<dbReference type="RefSeq" id="XP_033461693.1">
    <property type="nucleotide sequence ID" value="XM_033603040.1"/>
</dbReference>
<dbReference type="GO" id="GO:0034965">
    <property type="term" value="P:intronic box C/D snoRNA processing"/>
    <property type="evidence" value="ECO:0007669"/>
    <property type="project" value="TreeGrafter"/>
</dbReference>
<accession>A0A6J3MCU2</accession>
<dbReference type="Gene3D" id="3.30.110.20">
    <property type="entry name" value="Alba-like domain"/>
    <property type="match status" value="1"/>
</dbReference>
<dbReference type="PANTHER" id="PTHR28256:SF1">
    <property type="entry name" value="RIBONUCLEASES P_MRP PROTEIN SUBUNIT POP7"/>
    <property type="match status" value="1"/>
</dbReference>
<dbReference type="InterPro" id="IPR014612">
    <property type="entry name" value="Pop7/Rpp20"/>
</dbReference>
<keyword evidence="5" id="KW-1185">Reference proteome</keyword>
<dbReference type="GO" id="GO:0000294">
    <property type="term" value="P:nuclear-transcribed mRNA catabolic process, RNase MRP-dependent"/>
    <property type="evidence" value="ECO:0007669"/>
    <property type="project" value="TreeGrafter"/>
</dbReference>
<gene>
    <name evidence="6" type="ORF">K489DRAFT_369509</name>
</gene>
<feature type="region of interest" description="Disordered" evidence="4">
    <location>
        <begin position="1"/>
        <end position="51"/>
    </location>
</feature>
<dbReference type="AlphaFoldDB" id="A0A6J3MCU2"/>
<organism evidence="6">
    <name type="scientific">Dissoconium aciculare CBS 342.82</name>
    <dbReference type="NCBI Taxonomy" id="1314786"/>
    <lineage>
        <taxon>Eukaryota</taxon>
        <taxon>Fungi</taxon>
        <taxon>Dikarya</taxon>
        <taxon>Ascomycota</taxon>
        <taxon>Pezizomycotina</taxon>
        <taxon>Dothideomycetes</taxon>
        <taxon>Dothideomycetidae</taxon>
        <taxon>Mycosphaerellales</taxon>
        <taxon>Dissoconiaceae</taxon>
        <taxon>Dissoconium</taxon>
    </lineage>
</organism>
<dbReference type="GO" id="GO:0000172">
    <property type="term" value="C:ribonuclease MRP complex"/>
    <property type="evidence" value="ECO:0007669"/>
    <property type="project" value="InterPro"/>
</dbReference>
<dbReference type="GO" id="GO:0005655">
    <property type="term" value="C:nucleolar ribonuclease P complex"/>
    <property type="evidence" value="ECO:0007669"/>
    <property type="project" value="InterPro"/>
</dbReference>
<dbReference type="GO" id="GO:0003723">
    <property type="term" value="F:RNA binding"/>
    <property type="evidence" value="ECO:0007669"/>
    <property type="project" value="TreeGrafter"/>
</dbReference>
<dbReference type="Proteomes" id="UP000504637">
    <property type="component" value="Unplaced"/>
</dbReference>
<dbReference type="OrthoDB" id="5416589at2759"/>
<keyword evidence="3" id="KW-0539">Nucleus</keyword>
<evidence type="ECO:0000256" key="1">
    <source>
        <dbReference type="ARBA" id="ARBA00004123"/>
    </source>
</evidence>
<dbReference type="InterPro" id="IPR020241">
    <property type="entry name" value="RNase_P/MRP_Pop7_fungi"/>
</dbReference>
<reference evidence="6" key="1">
    <citation type="submission" date="2020-01" db="EMBL/GenBank/DDBJ databases">
        <authorList>
            <consortium name="DOE Joint Genome Institute"/>
            <person name="Haridas S."/>
            <person name="Albert R."/>
            <person name="Binder M."/>
            <person name="Bloem J."/>
            <person name="Labutti K."/>
            <person name="Salamov A."/>
            <person name="Andreopoulos B."/>
            <person name="Baker S.E."/>
            <person name="Barry K."/>
            <person name="Bills G."/>
            <person name="Bluhm B.H."/>
            <person name="Cannon C."/>
            <person name="Castanera R."/>
            <person name="Culley D.E."/>
            <person name="Daum C."/>
            <person name="Ezra D."/>
            <person name="Gonzalez J.B."/>
            <person name="Henrissat B."/>
            <person name="Kuo A."/>
            <person name="Liang C."/>
            <person name="Lipzen A."/>
            <person name="Lutzoni F."/>
            <person name="Magnuson J."/>
            <person name="Mondo S."/>
            <person name="Nolan M."/>
            <person name="Ohm R."/>
            <person name="Pangilinan J."/>
            <person name="Park H.-J."/>
            <person name="Ramirez L."/>
            <person name="Alfaro M."/>
            <person name="Sun H."/>
            <person name="Tritt A."/>
            <person name="Yoshinaga Y."/>
            <person name="Zwiers L.-H."/>
            <person name="Turgeon B.G."/>
            <person name="Goodwin S.B."/>
            <person name="Spatafora J.W."/>
            <person name="Crous P.W."/>
            <person name="Grigoriev I.V."/>
        </authorList>
    </citation>
    <scope>NUCLEOTIDE SEQUENCE</scope>
    <source>
        <strain evidence="6">CBS 342.82</strain>
    </source>
</reference>
<dbReference type="GO" id="GO:0000171">
    <property type="term" value="F:ribonuclease MRP activity"/>
    <property type="evidence" value="ECO:0007669"/>
    <property type="project" value="TreeGrafter"/>
</dbReference>